<proteinExistence type="predicted"/>
<gene>
    <name evidence="2" type="ORF">JMJ35_000978</name>
</gene>
<evidence type="ECO:0000313" key="3">
    <source>
        <dbReference type="Proteomes" id="UP001166286"/>
    </source>
</evidence>
<feature type="region of interest" description="Disordered" evidence="1">
    <location>
        <begin position="19"/>
        <end position="52"/>
    </location>
</feature>
<reference evidence="2" key="1">
    <citation type="submission" date="2023-03" db="EMBL/GenBank/DDBJ databases">
        <title>Complete genome of Cladonia borealis.</title>
        <authorList>
            <person name="Park H."/>
        </authorList>
    </citation>
    <scope>NUCLEOTIDE SEQUENCE</scope>
    <source>
        <strain evidence="2">ANT050790</strain>
    </source>
</reference>
<sequence>MTLTVPALPLNIIRLRTPPISERSNDGSSVMGPKVYPESEPAVPAAGTADATESLDQATLVAPDKAFDAKGAVKIVTPSAPLTTQNLAKYQDTIGSAMEQELLQAINRYPTPAKSPAEQLEAPKRPTKQAPAAGHVLPAIPMSFDGLTMKRARKLPPETMRSPDVTQGVRERKLGMGGGYLLPGEMKKSNTARNLEPLEQAPGSHTTHRRNEEQLMLAETPYLQAALSRQIDMDLASDDEHDGEQGTLSETIPATIQFALPTPTPEELSKAQVYYQNLNLKAIDDSFLPTRVASKKRQASDRSDVRQSVGKRRRREGNDDEGYRVNGSGRATEEDSIIVPKPSPDNATVSFIPEMSGALQDVEVSQGEVWQSM</sequence>
<accession>A0AA39V9S2</accession>
<dbReference type="AlphaFoldDB" id="A0AA39V9S2"/>
<organism evidence="2 3">
    <name type="scientific">Cladonia borealis</name>
    <dbReference type="NCBI Taxonomy" id="184061"/>
    <lineage>
        <taxon>Eukaryota</taxon>
        <taxon>Fungi</taxon>
        <taxon>Dikarya</taxon>
        <taxon>Ascomycota</taxon>
        <taxon>Pezizomycotina</taxon>
        <taxon>Lecanoromycetes</taxon>
        <taxon>OSLEUM clade</taxon>
        <taxon>Lecanoromycetidae</taxon>
        <taxon>Lecanorales</taxon>
        <taxon>Lecanorineae</taxon>
        <taxon>Cladoniaceae</taxon>
        <taxon>Cladonia</taxon>
    </lineage>
</organism>
<evidence type="ECO:0000313" key="2">
    <source>
        <dbReference type="EMBL" id="KAK0516375.1"/>
    </source>
</evidence>
<dbReference type="Proteomes" id="UP001166286">
    <property type="component" value="Unassembled WGS sequence"/>
</dbReference>
<name>A0AA39V9S2_9LECA</name>
<feature type="region of interest" description="Disordered" evidence="1">
    <location>
        <begin position="293"/>
        <end position="350"/>
    </location>
</feature>
<evidence type="ECO:0000256" key="1">
    <source>
        <dbReference type="SAM" id="MobiDB-lite"/>
    </source>
</evidence>
<keyword evidence="3" id="KW-1185">Reference proteome</keyword>
<dbReference type="EMBL" id="JAFEKC020000002">
    <property type="protein sequence ID" value="KAK0516375.1"/>
    <property type="molecule type" value="Genomic_DNA"/>
</dbReference>
<protein>
    <submittedName>
        <fullName evidence="2">Uncharacterized protein</fullName>
    </submittedName>
</protein>
<comment type="caution">
    <text evidence="2">The sequence shown here is derived from an EMBL/GenBank/DDBJ whole genome shotgun (WGS) entry which is preliminary data.</text>
</comment>